<dbReference type="GO" id="GO:0005634">
    <property type="term" value="C:nucleus"/>
    <property type="evidence" value="ECO:0007669"/>
    <property type="project" value="TreeGrafter"/>
</dbReference>
<evidence type="ECO:0000256" key="2">
    <source>
        <dbReference type="ARBA" id="ARBA00022857"/>
    </source>
</evidence>
<protein>
    <recommendedName>
        <fullName evidence="3">NmrA-like domain-containing protein</fullName>
    </recommendedName>
</protein>
<dbReference type="VEuPathDB" id="FungiDB:ASPACDRAFT_64927"/>
<organism evidence="4 5">
    <name type="scientific">Aspergillus aculeatus (strain ATCC 16872 / CBS 172.66 / WB 5094)</name>
    <dbReference type="NCBI Taxonomy" id="690307"/>
    <lineage>
        <taxon>Eukaryota</taxon>
        <taxon>Fungi</taxon>
        <taxon>Dikarya</taxon>
        <taxon>Ascomycota</taxon>
        <taxon>Pezizomycotina</taxon>
        <taxon>Eurotiomycetes</taxon>
        <taxon>Eurotiomycetidae</taxon>
        <taxon>Eurotiales</taxon>
        <taxon>Aspergillaceae</taxon>
        <taxon>Aspergillus</taxon>
        <taxon>Aspergillus subgen. Circumdati</taxon>
    </lineage>
</organism>
<dbReference type="InterPro" id="IPR036291">
    <property type="entry name" value="NAD(P)-bd_dom_sf"/>
</dbReference>
<evidence type="ECO:0000256" key="1">
    <source>
        <dbReference type="ARBA" id="ARBA00006328"/>
    </source>
</evidence>
<dbReference type="SUPFAM" id="SSF51735">
    <property type="entry name" value="NAD(P)-binding Rossmann-fold domains"/>
    <property type="match status" value="1"/>
</dbReference>
<evidence type="ECO:0000313" key="5">
    <source>
        <dbReference type="Proteomes" id="UP000184546"/>
    </source>
</evidence>
<dbReference type="OrthoDB" id="419598at2759"/>
<feature type="domain" description="NmrA-like" evidence="3">
    <location>
        <begin position="8"/>
        <end position="254"/>
    </location>
</feature>
<evidence type="ECO:0000259" key="3">
    <source>
        <dbReference type="Pfam" id="PF05368"/>
    </source>
</evidence>
<comment type="similarity">
    <text evidence="1">Belongs to the NmrA-type oxidoreductase family.</text>
</comment>
<proteinExistence type="inferred from homology"/>
<dbReference type="Gene3D" id="3.40.50.720">
    <property type="entry name" value="NAD(P)-binding Rossmann-like Domain"/>
    <property type="match status" value="1"/>
</dbReference>
<dbReference type="PANTHER" id="PTHR42748:SF7">
    <property type="entry name" value="NMRA LIKE REDOX SENSOR 1-RELATED"/>
    <property type="match status" value="1"/>
</dbReference>
<dbReference type="OMA" id="PAFLMYN"/>
<dbReference type="EMBL" id="KV878993">
    <property type="protein sequence ID" value="OJJ94772.1"/>
    <property type="molecule type" value="Genomic_DNA"/>
</dbReference>
<evidence type="ECO:0000313" key="4">
    <source>
        <dbReference type="EMBL" id="OJJ94772.1"/>
    </source>
</evidence>
<dbReference type="STRING" id="690307.A0A1L9WF23"/>
<reference evidence="5" key="1">
    <citation type="journal article" date="2017" name="Genome Biol.">
        <title>Comparative genomics reveals high biological diversity and specific adaptations in the industrially and medically important fungal genus Aspergillus.</title>
        <authorList>
            <person name="de Vries R.P."/>
            <person name="Riley R."/>
            <person name="Wiebenga A."/>
            <person name="Aguilar-Osorio G."/>
            <person name="Amillis S."/>
            <person name="Uchima C.A."/>
            <person name="Anderluh G."/>
            <person name="Asadollahi M."/>
            <person name="Askin M."/>
            <person name="Barry K."/>
            <person name="Battaglia E."/>
            <person name="Bayram O."/>
            <person name="Benocci T."/>
            <person name="Braus-Stromeyer S.A."/>
            <person name="Caldana C."/>
            <person name="Canovas D."/>
            <person name="Cerqueira G.C."/>
            <person name="Chen F."/>
            <person name="Chen W."/>
            <person name="Choi C."/>
            <person name="Clum A."/>
            <person name="Dos Santos R.A."/>
            <person name="Damasio A.R."/>
            <person name="Diallinas G."/>
            <person name="Emri T."/>
            <person name="Fekete E."/>
            <person name="Flipphi M."/>
            <person name="Freyberg S."/>
            <person name="Gallo A."/>
            <person name="Gournas C."/>
            <person name="Habgood R."/>
            <person name="Hainaut M."/>
            <person name="Harispe M.L."/>
            <person name="Henrissat B."/>
            <person name="Hilden K.S."/>
            <person name="Hope R."/>
            <person name="Hossain A."/>
            <person name="Karabika E."/>
            <person name="Karaffa L."/>
            <person name="Karanyi Z."/>
            <person name="Krasevec N."/>
            <person name="Kuo A."/>
            <person name="Kusch H."/>
            <person name="LaButti K."/>
            <person name="Lagendijk E.L."/>
            <person name="Lapidus A."/>
            <person name="Levasseur A."/>
            <person name="Lindquist E."/>
            <person name="Lipzen A."/>
            <person name="Logrieco A.F."/>
            <person name="MacCabe A."/>
            <person name="Maekelae M.R."/>
            <person name="Malavazi I."/>
            <person name="Melin P."/>
            <person name="Meyer V."/>
            <person name="Mielnichuk N."/>
            <person name="Miskei M."/>
            <person name="Molnar A.P."/>
            <person name="Mule G."/>
            <person name="Ngan C.Y."/>
            <person name="Orejas M."/>
            <person name="Orosz E."/>
            <person name="Ouedraogo J.P."/>
            <person name="Overkamp K.M."/>
            <person name="Park H.-S."/>
            <person name="Perrone G."/>
            <person name="Piumi F."/>
            <person name="Punt P.J."/>
            <person name="Ram A.F."/>
            <person name="Ramon A."/>
            <person name="Rauscher S."/>
            <person name="Record E."/>
            <person name="Riano-Pachon D.M."/>
            <person name="Robert V."/>
            <person name="Roehrig J."/>
            <person name="Ruller R."/>
            <person name="Salamov A."/>
            <person name="Salih N.S."/>
            <person name="Samson R.A."/>
            <person name="Sandor E."/>
            <person name="Sanguinetti M."/>
            <person name="Schuetze T."/>
            <person name="Sepcic K."/>
            <person name="Shelest E."/>
            <person name="Sherlock G."/>
            <person name="Sophianopoulou V."/>
            <person name="Squina F.M."/>
            <person name="Sun H."/>
            <person name="Susca A."/>
            <person name="Todd R.B."/>
            <person name="Tsang A."/>
            <person name="Unkles S.E."/>
            <person name="van de Wiele N."/>
            <person name="van Rossen-Uffink D."/>
            <person name="Oliveira J.V."/>
            <person name="Vesth T.C."/>
            <person name="Visser J."/>
            <person name="Yu J.-H."/>
            <person name="Zhou M."/>
            <person name="Andersen M.R."/>
            <person name="Archer D.B."/>
            <person name="Baker S.E."/>
            <person name="Benoit I."/>
            <person name="Brakhage A.A."/>
            <person name="Braus G.H."/>
            <person name="Fischer R."/>
            <person name="Frisvad J.C."/>
            <person name="Goldman G.H."/>
            <person name="Houbraken J."/>
            <person name="Oakley B."/>
            <person name="Pocsi I."/>
            <person name="Scazzocchio C."/>
            <person name="Seiboth B."/>
            <person name="vanKuyk P.A."/>
            <person name="Wortman J."/>
            <person name="Dyer P.S."/>
            <person name="Grigoriev I.V."/>
        </authorList>
    </citation>
    <scope>NUCLEOTIDE SEQUENCE [LARGE SCALE GENOMIC DNA]</scope>
    <source>
        <strain evidence="5">ATCC 16872 / CBS 172.66 / WB 5094</strain>
    </source>
</reference>
<dbReference type="InterPro" id="IPR051164">
    <property type="entry name" value="NmrA-like_oxidored"/>
</dbReference>
<sequence>MSQVIAFVSGATGKQGGATARELVTAGVQVHALARDPSSKSAVELQRLGVRLFPGDYDKLFALKAAMEGATAVFLNVSPTLSDPRCEVVHAKNILDAAIASGTVTSIVYSGVAMTGQHESFPNWGPEYPLRWYWENKAGIEAMVRASGLQHWTILRPAFLMHNYHAPTAAYMFPELIQQRAFRTAYKPETAMTVLAAEDVGRFAAAALTDPRAFHTHEIDLGVESLTPAQIVQELCRVSGEEVELEFYGEEEAKALAQRDPRFYAQLWTNEVGYQVDYTALEKYPIRLTRFADYLDKHRDEVRAMFK</sequence>
<dbReference type="Proteomes" id="UP000184546">
    <property type="component" value="Unassembled WGS sequence"/>
</dbReference>
<dbReference type="AlphaFoldDB" id="A0A1L9WF23"/>
<name>A0A1L9WF23_ASPA1</name>
<dbReference type="Pfam" id="PF05368">
    <property type="entry name" value="NmrA"/>
    <property type="match status" value="1"/>
</dbReference>
<gene>
    <name evidence="4" type="ORF">ASPACDRAFT_64927</name>
</gene>
<keyword evidence="2" id="KW-0521">NADP</keyword>
<dbReference type="GeneID" id="30977868"/>
<dbReference type="RefSeq" id="XP_020051112.1">
    <property type="nucleotide sequence ID" value="XM_020204054.1"/>
</dbReference>
<dbReference type="PANTHER" id="PTHR42748">
    <property type="entry name" value="NITROGEN METABOLITE REPRESSION PROTEIN NMRA FAMILY MEMBER"/>
    <property type="match status" value="1"/>
</dbReference>
<dbReference type="InterPro" id="IPR006162">
    <property type="entry name" value="Ppantetheine_attach_site"/>
</dbReference>
<dbReference type="PROSITE" id="PS00012">
    <property type="entry name" value="PHOSPHOPANTETHEINE"/>
    <property type="match status" value="1"/>
</dbReference>
<keyword evidence="5" id="KW-1185">Reference proteome</keyword>
<accession>A0A1L9WF23</accession>
<dbReference type="InterPro" id="IPR008030">
    <property type="entry name" value="NmrA-like"/>
</dbReference>